<feature type="transmembrane region" description="Helical" evidence="10">
    <location>
        <begin position="466"/>
        <end position="491"/>
    </location>
</feature>
<feature type="compositionally biased region" description="Low complexity" evidence="9">
    <location>
        <begin position="24"/>
        <end position="36"/>
    </location>
</feature>
<dbReference type="InterPro" id="IPR003280">
    <property type="entry name" value="2pore_dom_K_chnl"/>
</dbReference>
<keyword evidence="6 10" id="KW-0472">Membrane</keyword>
<keyword evidence="4 10" id="KW-1133">Transmembrane helix</keyword>
<feature type="compositionally biased region" description="Polar residues" evidence="9">
    <location>
        <begin position="352"/>
        <end position="373"/>
    </location>
</feature>
<feature type="compositionally biased region" description="Low complexity" evidence="9">
    <location>
        <begin position="103"/>
        <end position="114"/>
    </location>
</feature>
<feature type="region of interest" description="Disordered" evidence="9">
    <location>
        <begin position="1"/>
        <end position="150"/>
    </location>
</feature>
<reference evidence="12" key="1">
    <citation type="submission" date="2021-01" db="EMBL/GenBank/DDBJ databases">
        <authorList>
            <person name="Corre E."/>
            <person name="Pelletier E."/>
            <person name="Niang G."/>
            <person name="Scheremetjew M."/>
            <person name="Finn R."/>
            <person name="Kale V."/>
            <person name="Holt S."/>
            <person name="Cochrane G."/>
            <person name="Meng A."/>
            <person name="Brown T."/>
            <person name="Cohen L."/>
        </authorList>
    </citation>
    <scope>NUCLEOTIDE SEQUENCE</scope>
    <source>
        <strain evidence="12">CCMP127</strain>
    </source>
</reference>
<dbReference type="Pfam" id="PF07885">
    <property type="entry name" value="Ion_trans_2"/>
    <property type="match status" value="2"/>
</dbReference>
<name>A0A7S3L674_9STRA</name>
<keyword evidence="5 8" id="KW-0406">Ion transport</keyword>
<dbReference type="GO" id="GO:0022841">
    <property type="term" value="F:potassium ion leak channel activity"/>
    <property type="evidence" value="ECO:0007669"/>
    <property type="project" value="TreeGrafter"/>
</dbReference>
<evidence type="ECO:0000256" key="1">
    <source>
        <dbReference type="ARBA" id="ARBA00004141"/>
    </source>
</evidence>
<evidence type="ECO:0000256" key="6">
    <source>
        <dbReference type="ARBA" id="ARBA00023136"/>
    </source>
</evidence>
<feature type="domain" description="Potassium channel" evidence="11">
    <location>
        <begin position="247"/>
        <end position="316"/>
    </location>
</feature>
<feature type="compositionally biased region" description="Acidic residues" evidence="9">
    <location>
        <begin position="65"/>
        <end position="77"/>
    </location>
</feature>
<gene>
    <name evidence="12" type="ORF">ACOF00016_LOCUS10546</name>
</gene>
<dbReference type="PANTHER" id="PTHR11003">
    <property type="entry name" value="POTASSIUM CHANNEL, SUBFAMILY K"/>
    <property type="match status" value="1"/>
</dbReference>
<keyword evidence="3 8" id="KW-0812">Transmembrane</keyword>
<dbReference type="GO" id="GO:0030322">
    <property type="term" value="P:stabilization of membrane potential"/>
    <property type="evidence" value="ECO:0007669"/>
    <property type="project" value="TreeGrafter"/>
</dbReference>
<feature type="region of interest" description="Disordered" evidence="9">
    <location>
        <begin position="810"/>
        <end position="829"/>
    </location>
</feature>
<evidence type="ECO:0000256" key="10">
    <source>
        <dbReference type="SAM" id="Phobius"/>
    </source>
</evidence>
<dbReference type="GO" id="GO:0015271">
    <property type="term" value="F:outward rectifier potassium channel activity"/>
    <property type="evidence" value="ECO:0007669"/>
    <property type="project" value="TreeGrafter"/>
</dbReference>
<feature type="region of interest" description="Disordered" evidence="9">
    <location>
        <begin position="609"/>
        <end position="628"/>
    </location>
</feature>
<feature type="region of interest" description="Disordered" evidence="9">
    <location>
        <begin position="526"/>
        <end position="593"/>
    </location>
</feature>
<feature type="transmembrane region" description="Helical" evidence="10">
    <location>
        <begin position="294"/>
        <end position="314"/>
    </location>
</feature>
<dbReference type="EMBL" id="HBIM01012929">
    <property type="protein sequence ID" value="CAE0413289.1"/>
    <property type="molecule type" value="Transcribed_RNA"/>
</dbReference>
<accession>A0A7S3L674</accession>
<evidence type="ECO:0000256" key="4">
    <source>
        <dbReference type="ARBA" id="ARBA00022989"/>
    </source>
</evidence>
<evidence type="ECO:0000256" key="8">
    <source>
        <dbReference type="RuleBase" id="RU003857"/>
    </source>
</evidence>
<evidence type="ECO:0000313" key="12">
    <source>
        <dbReference type="EMBL" id="CAE0413289.1"/>
    </source>
</evidence>
<feature type="transmembrane region" description="Helical" evidence="10">
    <location>
        <begin position="442"/>
        <end position="459"/>
    </location>
</feature>
<organism evidence="12">
    <name type="scientific">Amphora coffeiformis</name>
    <dbReference type="NCBI Taxonomy" id="265554"/>
    <lineage>
        <taxon>Eukaryota</taxon>
        <taxon>Sar</taxon>
        <taxon>Stramenopiles</taxon>
        <taxon>Ochrophyta</taxon>
        <taxon>Bacillariophyta</taxon>
        <taxon>Bacillariophyceae</taxon>
        <taxon>Bacillariophycidae</taxon>
        <taxon>Thalassiophysales</taxon>
        <taxon>Catenulaceae</taxon>
        <taxon>Amphora</taxon>
    </lineage>
</organism>
<evidence type="ECO:0000256" key="7">
    <source>
        <dbReference type="ARBA" id="ARBA00023303"/>
    </source>
</evidence>
<dbReference type="SUPFAM" id="SSF81324">
    <property type="entry name" value="Voltage-gated potassium channels"/>
    <property type="match status" value="2"/>
</dbReference>
<feature type="region of interest" description="Disordered" evidence="9">
    <location>
        <begin position="335"/>
        <end position="373"/>
    </location>
</feature>
<dbReference type="AlphaFoldDB" id="A0A7S3L674"/>
<evidence type="ECO:0000256" key="5">
    <source>
        <dbReference type="ARBA" id="ARBA00023065"/>
    </source>
</evidence>
<feature type="transmembrane region" description="Helical" evidence="10">
    <location>
        <begin position="409"/>
        <end position="430"/>
    </location>
</feature>
<feature type="region of interest" description="Disordered" evidence="9">
    <location>
        <begin position="170"/>
        <end position="200"/>
    </location>
</feature>
<dbReference type="Gene3D" id="1.10.287.70">
    <property type="match status" value="2"/>
</dbReference>
<sequence>MSMEEQEREDSSPSHPASLAGRQSPKASGAAPAAGSNRSGEQKKHRPASPPGTARDVPPRKQQQEEEQQEGEGEQDVPPEGFPTATVTVPTGEMLAACRRKLSASSDDGSLLSSQAEQFEDEPDRSFPKPSPNRLAARASRRRLARKQKNVGVCEKNSLSKVGLSKLRPFAKEKREKADDESSHWSSSDGEYSDGNGRGDQAWLSQDDIEICQRLDEEYERALEEREVVYTARYNSVRQSACFSVFFMLLYLSLGTIFFMRQANWTVSESVLFSIYTITTVGYGHLEPPETPAFQLYVIFFIFIGIAGITLMVAQTYQCIALEASRAEHAREQAQLARHRTQRITPTPSPRMASTSSDQNGAAESGQSSTTSPRLAQQMMAEMNIPPDWVDRFFGCLDKTKIFLSTTEVGRSISVVLPFMGLILVGALVVGPIEGWTLVESLYFAVVSLTTVGFGDYAPTKDASMFFCILWLPCSIGFMSLFLTNVAAFYIRLSDKNIERIEGQLRRRVRIAKELARKERAAAKRRALRGQALESTVPTGEAGDQDDDDENAQGVALTQTRDAKSVGSESLEETKETGEEDVHLFGSPEQLGEDVATRRGKILMNFRGQWQQDDGTESDGSGDSLLRKGKGLRTMKDMLRAVHANMPKESHRIFQSHGPEQEILSIRSNRFLDSHSLRQGSLRKPSFALRALVQERFAEIIAAEVAGFESSIDITENTLSVTIGSLRQTTSKWMVPRRARRAFRAVAFEALYFVGEHGLITRGADALFDLSPMEFHRLFTPLLAALGDADSMEAWLATTDILAEVDLNRNAPGSPVKENPDPVKQSASP</sequence>
<evidence type="ECO:0000259" key="11">
    <source>
        <dbReference type="Pfam" id="PF07885"/>
    </source>
</evidence>
<dbReference type="GO" id="GO:0005886">
    <property type="term" value="C:plasma membrane"/>
    <property type="evidence" value="ECO:0007669"/>
    <property type="project" value="TreeGrafter"/>
</dbReference>
<feature type="domain" description="Potassium channel" evidence="11">
    <location>
        <begin position="422"/>
        <end position="490"/>
    </location>
</feature>
<evidence type="ECO:0000256" key="9">
    <source>
        <dbReference type="SAM" id="MobiDB-lite"/>
    </source>
</evidence>
<dbReference type="InterPro" id="IPR013099">
    <property type="entry name" value="K_chnl_dom"/>
</dbReference>
<dbReference type="PRINTS" id="PR01333">
    <property type="entry name" value="2POREKCHANEL"/>
</dbReference>
<feature type="transmembrane region" description="Helical" evidence="10">
    <location>
        <begin position="241"/>
        <end position="260"/>
    </location>
</feature>
<proteinExistence type="inferred from homology"/>
<keyword evidence="7 8" id="KW-0407">Ion channel</keyword>
<comment type="similarity">
    <text evidence="8">Belongs to the two pore domain potassium channel (TC 1.A.1.8) family.</text>
</comment>
<evidence type="ECO:0000256" key="2">
    <source>
        <dbReference type="ARBA" id="ARBA00022448"/>
    </source>
</evidence>
<feature type="compositionally biased region" description="Basic and acidic residues" evidence="9">
    <location>
        <begin position="170"/>
        <end position="183"/>
    </location>
</feature>
<feature type="compositionally biased region" description="Basic and acidic residues" evidence="9">
    <location>
        <begin position="572"/>
        <end position="583"/>
    </location>
</feature>
<comment type="subcellular location">
    <subcellularLocation>
        <location evidence="1">Membrane</location>
        <topology evidence="1">Multi-pass membrane protein</topology>
    </subcellularLocation>
</comment>
<dbReference type="PANTHER" id="PTHR11003:SF291">
    <property type="entry name" value="IP11374P"/>
    <property type="match status" value="1"/>
</dbReference>
<evidence type="ECO:0000256" key="3">
    <source>
        <dbReference type="ARBA" id="ARBA00022692"/>
    </source>
</evidence>
<keyword evidence="2 8" id="KW-0813">Transport</keyword>
<protein>
    <recommendedName>
        <fullName evidence="11">Potassium channel domain-containing protein</fullName>
    </recommendedName>
</protein>
<feature type="compositionally biased region" description="Basic residues" evidence="9">
    <location>
        <begin position="139"/>
        <end position="149"/>
    </location>
</feature>